<gene>
    <name evidence="2" type="ORF">FloV-SA2_00042</name>
</gene>
<feature type="compositionally biased region" description="Basic residues" evidence="1">
    <location>
        <begin position="92"/>
        <end position="122"/>
    </location>
</feature>
<evidence type="ECO:0000256" key="1">
    <source>
        <dbReference type="SAM" id="MobiDB-lite"/>
    </source>
</evidence>
<accession>A0AB39J9N7</accession>
<evidence type="ECO:0000313" key="2">
    <source>
        <dbReference type="EMBL" id="XDO01868.1"/>
    </source>
</evidence>
<organism evidence="2">
    <name type="scientific">Florenciella sp. virus SA2</name>
    <dbReference type="NCBI Taxonomy" id="3240092"/>
    <lineage>
        <taxon>Viruses</taxon>
    </lineage>
</organism>
<reference evidence="2" key="1">
    <citation type="submission" date="2024-03" db="EMBL/GenBank/DDBJ databases">
        <title>Eukaryotic viruses encode the ribosomal protein eL40.</title>
        <authorList>
            <person name="Thomy J."/>
            <person name="Schvarcz C.R."/>
            <person name="McBeain K.A."/>
            <person name="Edwards K.F."/>
            <person name="Steward G.F."/>
        </authorList>
    </citation>
    <scope>NUCLEOTIDE SEQUENCE</scope>
    <source>
        <strain evidence="2">FloV-SA2</strain>
    </source>
</reference>
<sequence>MYKKIEISKIDDNSALLHYESDNIKIEKKLDEDEYLKIFERFNPNIGFSLPDVLVQHYVKDGTIIPSFKRSDLFTNDDFDKLIEPFRNNYVLKKRQRQNKRKKMNKVIRKKTKKKTGRKKKLLNKDAKQKNNAPNKRKTQKKNK</sequence>
<feature type="compositionally biased region" description="Basic residues" evidence="1">
    <location>
        <begin position="135"/>
        <end position="144"/>
    </location>
</feature>
<name>A0AB39J9N7_9VIRU</name>
<protein>
    <submittedName>
        <fullName evidence="2">Uncharacterized protein</fullName>
    </submittedName>
</protein>
<proteinExistence type="predicted"/>
<feature type="region of interest" description="Disordered" evidence="1">
    <location>
        <begin position="91"/>
        <end position="144"/>
    </location>
</feature>
<dbReference type="EMBL" id="PP542043">
    <property type="protein sequence ID" value="XDO01868.1"/>
    <property type="molecule type" value="Genomic_DNA"/>
</dbReference>